<dbReference type="GO" id="GO:0016560">
    <property type="term" value="P:protein import into peroxisome matrix, docking"/>
    <property type="evidence" value="ECO:0007669"/>
    <property type="project" value="UniProtKB-UniRule"/>
</dbReference>
<dbReference type="InterPro" id="IPR006785">
    <property type="entry name" value="Pex14_N"/>
</dbReference>
<evidence type="ECO:0000256" key="8">
    <source>
        <dbReference type="ARBA" id="ARBA00023136"/>
    </source>
</evidence>
<evidence type="ECO:0000256" key="10">
    <source>
        <dbReference type="ARBA" id="ARBA00029502"/>
    </source>
</evidence>
<evidence type="ECO:0000256" key="15">
    <source>
        <dbReference type="SAM" id="Coils"/>
    </source>
</evidence>
<dbReference type="Gene3D" id="1.10.10.10">
    <property type="entry name" value="Winged helix-like DNA-binding domain superfamily/Winged helix DNA-binding domain"/>
    <property type="match status" value="1"/>
</dbReference>
<evidence type="ECO:0000256" key="13">
    <source>
        <dbReference type="ARBA" id="ARBA00064754"/>
    </source>
</evidence>
<feature type="compositionally biased region" description="Low complexity" evidence="16">
    <location>
        <begin position="287"/>
        <end position="302"/>
    </location>
</feature>
<keyword evidence="3 14" id="KW-0813">Transport</keyword>
<feature type="compositionally biased region" description="Polar residues" evidence="16">
    <location>
        <begin position="115"/>
        <end position="132"/>
    </location>
</feature>
<evidence type="ECO:0000256" key="2">
    <source>
        <dbReference type="ARBA" id="ARBA00005443"/>
    </source>
</evidence>
<accession>A0AA87Z4K2</accession>
<dbReference type="PANTHER" id="PTHR23058">
    <property type="entry name" value="PEROXISOMAL MEMBRANE PROTEIN PEX14"/>
    <property type="match status" value="1"/>
</dbReference>
<feature type="region of interest" description="Disordered" evidence="16">
    <location>
        <begin position="271"/>
        <end position="302"/>
    </location>
</feature>
<reference evidence="19" key="1">
    <citation type="submission" date="2023-07" db="EMBL/GenBank/DDBJ databases">
        <title>draft genome sequence of fig (Ficus carica).</title>
        <authorList>
            <person name="Takahashi T."/>
            <person name="Nishimura K."/>
        </authorList>
    </citation>
    <scope>NUCLEOTIDE SEQUENCE</scope>
</reference>
<dbReference type="FunFam" id="1.10.10.10:FF:000217">
    <property type="entry name" value="Peroxisomal membrane protein PEX14"/>
    <property type="match status" value="1"/>
</dbReference>
<proteinExistence type="inferred from homology"/>
<dbReference type="GO" id="GO:0005778">
    <property type="term" value="C:peroxisomal membrane"/>
    <property type="evidence" value="ECO:0007669"/>
    <property type="project" value="UniProtKB-SubCell"/>
</dbReference>
<organism evidence="19 21">
    <name type="scientific">Ficus carica</name>
    <name type="common">Common fig</name>
    <dbReference type="NCBI Taxonomy" id="3494"/>
    <lineage>
        <taxon>Eukaryota</taxon>
        <taxon>Viridiplantae</taxon>
        <taxon>Streptophyta</taxon>
        <taxon>Embryophyta</taxon>
        <taxon>Tracheophyta</taxon>
        <taxon>Spermatophyta</taxon>
        <taxon>Magnoliopsida</taxon>
        <taxon>eudicotyledons</taxon>
        <taxon>Gunneridae</taxon>
        <taxon>Pentapetalae</taxon>
        <taxon>rosids</taxon>
        <taxon>fabids</taxon>
        <taxon>Rosales</taxon>
        <taxon>Moraceae</taxon>
        <taxon>Ficeae</taxon>
        <taxon>Ficus</taxon>
    </lineage>
</organism>
<evidence type="ECO:0000259" key="18">
    <source>
        <dbReference type="Pfam" id="PF23020"/>
    </source>
</evidence>
<keyword evidence="9 14" id="KW-0576">Peroxisome</keyword>
<dbReference type="InterPro" id="IPR025655">
    <property type="entry name" value="PEX14"/>
</dbReference>
<dbReference type="GO" id="GO:1990429">
    <property type="term" value="C:peroxisomal importomer complex"/>
    <property type="evidence" value="ECO:0007669"/>
    <property type="project" value="TreeGrafter"/>
</dbReference>
<comment type="caution">
    <text evidence="19">The sequence shown here is derived from an EMBL/GenBank/DDBJ whole genome shotgun (WGS) entry which is preliminary data.</text>
</comment>
<feature type="coiled-coil region" evidence="15">
    <location>
        <begin position="229"/>
        <end position="256"/>
    </location>
</feature>
<keyword evidence="4" id="KW-0812">Transmembrane</keyword>
<comment type="function">
    <text evidence="12 14">Component of the PEX13-PEX14 docking complex, a translocon channel that specifically mediates the import of peroxisomal cargo proteins bound to PEX5 receptor. The PEX13-PEX14 docking complex forms a large import pore which can be opened to a diameter of about 9 nm. Mechanistically, PEX5 receptor along with cargo proteins associates with the PEX14 subunit of the PEX13-PEX14 docking complex in the cytosol, leading to the insertion of the receptor into the organelle membrane with the concomitant translocation of the cargo into the peroxisome matrix.</text>
</comment>
<comment type="subcellular location">
    <subcellularLocation>
        <location evidence="1">Peroxisome membrane</location>
        <topology evidence="1">Single-pass membrane protein</topology>
    </subcellularLocation>
</comment>
<dbReference type="EMBL" id="BTGU01006591">
    <property type="protein sequence ID" value="GMN21511.1"/>
    <property type="molecule type" value="Genomic_DNA"/>
</dbReference>
<keyword evidence="8 14" id="KW-0472">Membrane</keyword>
<evidence type="ECO:0000256" key="4">
    <source>
        <dbReference type="ARBA" id="ARBA00022692"/>
    </source>
</evidence>
<evidence type="ECO:0000256" key="6">
    <source>
        <dbReference type="ARBA" id="ARBA00022989"/>
    </source>
</evidence>
<sequence length="349" mass="38728">MEVLIDLHLEFGNVNFVDLRVQNIERCKLTSRTDLTQATTENQQDVQAEAPKQNSPTSVSVNSESMREEQVQNAVKFLSHPKVRGSPVMYRRSFLEKKGLTKEEIDEAFRRDPSPSVQPSGGNQDGQKTSPGIQTQYPVQALQPVAAAPPNAVSPNAIIPRLKSWIRKVVSEEDDSVKKTDSKPSLAEEAAVAAKAAAVAAADVAKASREMMNSKNEERRYFGELMNMLDVQVQEMKSMRNSIQKLEGETTAQKRNYLIEQEDHQLNIINSKRPKVNGKADYDPRSVRSASPPAAAEPSVAPHPKSFMDFVISVTGNYTVNSPLRIGRENFSGNLGVELRMVVDLLRLQ</sequence>
<evidence type="ECO:0000256" key="9">
    <source>
        <dbReference type="ARBA" id="ARBA00023140"/>
    </source>
</evidence>
<evidence type="ECO:0000256" key="11">
    <source>
        <dbReference type="ARBA" id="ARBA00029691"/>
    </source>
</evidence>
<dbReference type="InterPro" id="IPR054154">
    <property type="entry name" value="PEX14-like_M_plants"/>
</dbReference>
<feature type="domain" description="Peroxisome membrane anchor protein Pex14p N-terminal" evidence="17">
    <location>
        <begin position="67"/>
        <end position="111"/>
    </location>
</feature>
<protein>
    <recommendedName>
        <fullName evidence="10 14">Peroxisomal membrane protein PEX14</fullName>
    </recommendedName>
    <alternativeName>
        <fullName evidence="11 14">Peroxin-14</fullName>
    </alternativeName>
</protein>
<evidence type="ECO:0000256" key="7">
    <source>
        <dbReference type="ARBA" id="ARBA00023010"/>
    </source>
</evidence>
<evidence type="ECO:0000259" key="17">
    <source>
        <dbReference type="Pfam" id="PF04695"/>
    </source>
</evidence>
<evidence type="ECO:0000313" key="19">
    <source>
        <dbReference type="EMBL" id="GMN21511.1"/>
    </source>
</evidence>
<dbReference type="InterPro" id="IPR036388">
    <property type="entry name" value="WH-like_DNA-bd_sf"/>
</dbReference>
<dbReference type="PANTHER" id="PTHR23058:SF0">
    <property type="entry name" value="PEROXISOMAL MEMBRANE PROTEIN PEX14"/>
    <property type="match status" value="1"/>
</dbReference>
<dbReference type="EMBL" id="BTGU01006594">
    <property type="protein sequence ID" value="GMN21544.1"/>
    <property type="molecule type" value="Genomic_DNA"/>
</dbReference>
<feature type="compositionally biased region" description="Basic and acidic residues" evidence="16">
    <location>
        <begin position="104"/>
        <end position="113"/>
    </location>
</feature>
<keyword evidence="5 14" id="KW-0653">Protein transport</keyword>
<dbReference type="GO" id="GO:0005102">
    <property type="term" value="F:signaling receptor binding"/>
    <property type="evidence" value="ECO:0007669"/>
    <property type="project" value="TreeGrafter"/>
</dbReference>
<evidence type="ECO:0000256" key="14">
    <source>
        <dbReference type="RuleBase" id="RU367032"/>
    </source>
</evidence>
<keyword evidence="6" id="KW-1133">Transmembrane helix</keyword>
<dbReference type="AlphaFoldDB" id="A0AA87Z4K2"/>
<evidence type="ECO:0000256" key="16">
    <source>
        <dbReference type="SAM" id="MobiDB-lite"/>
    </source>
</evidence>
<keyword evidence="21" id="KW-1185">Reference proteome</keyword>
<gene>
    <name evidence="19" type="ORF">TIFTF001_048887</name>
    <name evidence="20" type="ORF">TIFTF001_048893</name>
</gene>
<evidence type="ECO:0000313" key="20">
    <source>
        <dbReference type="EMBL" id="GMN21544.1"/>
    </source>
</evidence>
<feature type="region of interest" description="Disordered" evidence="16">
    <location>
        <begin position="104"/>
        <end position="132"/>
    </location>
</feature>
<feature type="region of interest" description="Disordered" evidence="16">
    <location>
        <begin position="38"/>
        <end position="63"/>
    </location>
</feature>
<comment type="subunit">
    <text evidence="13">Interacts with PEX13; forming the PEX13-PEX14 docking complex. Interacts with PEX5 (via WxxxF/Y motifs).</text>
</comment>
<comment type="similarity">
    <text evidence="2 14">Belongs to the peroxin-14 family.</text>
</comment>
<dbReference type="Proteomes" id="UP001187192">
    <property type="component" value="Unassembled WGS sequence"/>
</dbReference>
<dbReference type="Pfam" id="PF04695">
    <property type="entry name" value="Pex14_N"/>
    <property type="match status" value="1"/>
</dbReference>
<evidence type="ECO:0000256" key="12">
    <source>
        <dbReference type="ARBA" id="ARBA00053920"/>
    </source>
</evidence>
<name>A0AA87Z4K2_FICCA</name>
<evidence type="ECO:0000256" key="3">
    <source>
        <dbReference type="ARBA" id="ARBA00022448"/>
    </source>
</evidence>
<keyword evidence="7" id="KW-0811">Translocation</keyword>
<dbReference type="Pfam" id="PF23020">
    <property type="entry name" value="PEX14-like_2nd"/>
    <property type="match status" value="1"/>
</dbReference>
<evidence type="ECO:0000313" key="21">
    <source>
        <dbReference type="Proteomes" id="UP001187192"/>
    </source>
</evidence>
<keyword evidence="15" id="KW-0175">Coiled coil</keyword>
<evidence type="ECO:0000256" key="5">
    <source>
        <dbReference type="ARBA" id="ARBA00022927"/>
    </source>
</evidence>
<evidence type="ECO:0000256" key="1">
    <source>
        <dbReference type="ARBA" id="ARBA00004549"/>
    </source>
</evidence>
<feature type="domain" description="Peroxisomal membrane protein PEX14 central plants" evidence="18">
    <location>
        <begin position="155"/>
        <end position="247"/>
    </location>
</feature>